<feature type="region of interest" description="Disordered" evidence="1">
    <location>
        <begin position="150"/>
        <end position="170"/>
    </location>
</feature>
<evidence type="ECO:0000256" key="2">
    <source>
        <dbReference type="SAM" id="Phobius"/>
    </source>
</evidence>
<dbReference type="AlphaFoldDB" id="A0A6F8YJM5"/>
<keyword evidence="2" id="KW-1133">Transmembrane helix</keyword>
<accession>A0A6F8YJM5</accession>
<feature type="compositionally biased region" description="Gly residues" evidence="1">
    <location>
        <begin position="62"/>
        <end position="98"/>
    </location>
</feature>
<protein>
    <recommendedName>
        <fullName evidence="5">DUF5666 domain-containing protein</fullName>
    </recommendedName>
</protein>
<evidence type="ECO:0008006" key="5">
    <source>
        <dbReference type="Google" id="ProtNLM"/>
    </source>
</evidence>
<reference evidence="3 4" key="1">
    <citation type="submission" date="2020-03" db="EMBL/GenBank/DDBJ databases">
        <title>Whole genome shotgun sequence of Phytohabitans suffuscus NBRC 105367.</title>
        <authorList>
            <person name="Komaki H."/>
            <person name="Tamura T."/>
        </authorList>
    </citation>
    <scope>NUCLEOTIDE SEQUENCE [LARGE SCALE GENOMIC DNA]</scope>
    <source>
        <strain evidence="3 4">NBRC 105367</strain>
    </source>
</reference>
<name>A0A6F8YJM5_9ACTN</name>
<feature type="region of interest" description="Disordered" evidence="1">
    <location>
        <begin position="57"/>
        <end position="103"/>
    </location>
</feature>
<feature type="transmembrane region" description="Helical" evidence="2">
    <location>
        <begin position="28"/>
        <end position="46"/>
    </location>
</feature>
<dbReference type="EMBL" id="AP022871">
    <property type="protein sequence ID" value="BCB86277.1"/>
    <property type="molecule type" value="Genomic_DNA"/>
</dbReference>
<dbReference type="Proteomes" id="UP000503011">
    <property type="component" value="Chromosome"/>
</dbReference>
<proteinExistence type="predicted"/>
<evidence type="ECO:0000313" key="4">
    <source>
        <dbReference type="Proteomes" id="UP000503011"/>
    </source>
</evidence>
<evidence type="ECO:0000256" key="1">
    <source>
        <dbReference type="SAM" id="MobiDB-lite"/>
    </source>
</evidence>
<organism evidence="3 4">
    <name type="scientific">Phytohabitans suffuscus</name>
    <dbReference type="NCBI Taxonomy" id="624315"/>
    <lineage>
        <taxon>Bacteria</taxon>
        <taxon>Bacillati</taxon>
        <taxon>Actinomycetota</taxon>
        <taxon>Actinomycetes</taxon>
        <taxon>Micromonosporales</taxon>
        <taxon>Micromonosporaceae</taxon>
    </lineage>
</organism>
<gene>
    <name evidence="3" type="ORF">Psuf_035900</name>
</gene>
<dbReference type="KEGG" id="psuu:Psuf_035900"/>
<keyword evidence="2" id="KW-0472">Membrane</keyword>
<evidence type="ECO:0000313" key="3">
    <source>
        <dbReference type="EMBL" id="BCB86277.1"/>
    </source>
</evidence>
<keyword evidence="2" id="KW-0812">Transmembrane</keyword>
<keyword evidence="4" id="KW-1185">Reference proteome</keyword>
<reference evidence="3 4" key="2">
    <citation type="submission" date="2020-03" db="EMBL/GenBank/DDBJ databases">
        <authorList>
            <person name="Ichikawa N."/>
            <person name="Kimura A."/>
            <person name="Kitahashi Y."/>
            <person name="Uohara A."/>
        </authorList>
    </citation>
    <scope>NUCLEOTIDE SEQUENCE [LARGE SCALE GENOMIC DNA]</scope>
    <source>
        <strain evidence="3 4">NBRC 105367</strain>
    </source>
</reference>
<sequence length="170" mass="16896">MTREPVLTTSTLDAELAAAAGRRWWNRWTIVLGLALLLVGGFVAGIEVQKAYGETPAAAGSAGSGLRGQGGFPGGGYPGAAQGGQGSQAGQGSQGGRGAEATTGTIKLVDGTTVYVETESGELVTIRTGGDTSVRLPGKLDDLKAGDKVSVAGSADAEGTVTAESVTKTE</sequence>